<organism evidence="3 4">
    <name type="scientific">Dibothriocephalus latus</name>
    <name type="common">Fish tapeworm</name>
    <name type="synonym">Diphyllobothrium latum</name>
    <dbReference type="NCBI Taxonomy" id="60516"/>
    <lineage>
        <taxon>Eukaryota</taxon>
        <taxon>Metazoa</taxon>
        <taxon>Spiralia</taxon>
        <taxon>Lophotrochozoa</taxon>
        <taxon>Platyhelminthes</taxon>
        <taxon>Cestoda</taxon>
        <taxon>Eucestoda</taxon>
        <taxon>Diphyllobothriidea</taxon>
        <taxon>Diphyllobothriidae</taxon>
        <taxon>Dibothriocephalus</taxon>
    </lineage>
</organism>
<dbReference type="InterPro" id="IPR051029">
    <property type="entry name" value="mRNA_Capping_Enz/RNA_Phosphat"/>
</dbReference>
<reference evidence="3 4" key="1">
    <citation type="submission" date="2018-11" db="EMBL/GenBank/DDBJ databases">
        <authorList>
            <consortium name="Pathogen Informatics"/>
        </authorList>
    </citation>
    <scope>NUCLEOTIDE SEQUENCE [LARGE SCALE GENOMIC DNA]</scope>
</reference>
<feature type="region of interest" description="Disordered" evidence="1">
    <location>
        <begin position="169"/>
        <end position="189"/>
    </location>
</feature>
<evidence type="ECO:0000313" key="4">
    <source>
        <dbReference type="Proteomes" id="UP000281553"/>
    </source>
</evidence>
<dbReference type="PANTHER" id="PTHR10367:SF17">
    <property type="entry name" value="MRNA-CAPPING ENZYME"/>
    <property type="match status" value="1"/>
</dbReference>
<dbReference type="EMBL" id="UYRU01054313">
    <property type="protein sequence ID" value="VDN12616.1"/>
    <property type="molecule type" value="Genomic_DNA"/>
</dbReference>
<keyword evidence="4" id="KW-1185">Reference proteome</keyword>
<dbReference type="GO" id="GO:0004484">
    <property type="term" value="F:mRNA guanylyltransferase activity"/>
    <property type="evidence" value="ECO:0007669"/>
    <property type="project" value="TreeGrafter"/>
</dbReference>
<dbReference type="InterPro" id="IPR000387">
    <property type="entry name" value="Tyr_Pase_dom"/>
</dbReference>
<evidence type="ECO:0000259" key="2">
    <source>
        <dbReference type="PROSITE" id="PS50056"/>
    </source>
</evidence>
<dbReference type="Proteomes" id="UP000281553">
    <property type="component" value="Unassembled WGS sequence"/>
</dbReference>
<feature type="compositionally biased region" description="Polar residues" evidence="1">
    <location>
        <begin position="169"/>
        <end position="186"/>
    </location>
</feature>
<proteinExistence type="predicted"/>
<name>A0A3P7P3N5_DIBLA</name>
<gene>
    <name evidence="3" type="ORF">DILT_LOCUS8447</name>
</gene>
<dbReference type="InterPro" id="IPR029021">
    <property type="entry name" value="Prot-tyrosine_phosphatase-like"/>
</dbReference>
<evidence type="ECO:0000256" key="1">
    <source>
        <dbReference type="SAM" id="MobiDB-lite"/>
    </source>
</evidence>
<evidence type="ECO:0000313" key="3">
    <source>
        <dbReference type="EMBL" id="VDN12616.1"/>
    </source>
</evidence>
<dbReference type="OrthoDB" id="200924at2759"/>
<sequence length="240" mass="27081">MDRRRTPFLPPRWVKCPRVGSMLLDLFIPCKTPLDSKFSQIIEPEDSSRFYHRREIENHGCKYVKIACKGNEETPTLEQVKLFISLVNQFEEKEAGEGKKIGVHCTHGFNRTVTTTSLFICLPSAPVVPIFRLTVDHIIEKEIQPTGIPDDDGMVADYMREFGYMTSEEPQSDFTGAPSMSSSSGGYTEMAESWDSSNVSARLVLREELCVHCVSDCGVTFKRITPEGCNSTRRPETLCK</sequence>
<dbReference type="GO" id="GO:0006370">
    <property type="term" value="P:7-methylguanosine mRNA capping"/>
    <property type="evidence" value="ECO:0007669"/>
    <property type="project" value="TreeGrafter"/>
</dbReference>
<feature type="domain" description="Tyrosine specific protein phosphatases" evidence="2">
    <location>
        <begin position="81"/>
        <end position="120"/>
    </location>
</feature>
<dbReference type="PROSITE" id="PS50056">
    <property type="entry name" value="TYR_PHOSPHATASE_2"/>
    <property type="match status" value="1"/>
</dbReference>
<dbReference type="SUPFAM" id="SSF52799">
    <property type="entry name" value="(Phosphotyrosine protein) phosphatases II"/>
    <property type="match status" value="1"/>
</dbReference>
<accession>A0A3P7P3N5</accession>
<dbReference type="Gene3D" id="3.90.190.10">
    <property type="entry name" value="Protein tyrosine phosphatase superfamily"/>
    <property type="match status" value="1"/>
</dbReference>
<dbReference type="PANTHER" id="PTHR10367">
    <property type="entry name" value="MRNA-CAPPING ENZYME"/>
    <property type="match status" value="1"/>
</dbReference>
<dbReference type="AlphaFoldDB" id="A0A3P7P3N5"/>
<protein>
    <recommendedName>
        <fullName evidence="2">Tyrosine specific protein phosphatases domain-containing protein</fullName>
    </recommendedName>
</protein>